<dbReference type="InterPro" id="IPR005467">
    <property type="entry name" value="His_kinase_dom"/>
</dbReference>
<dbReference type="SUPFAM" id="SSF52172">
    <property type="entry name" value="CheY-like"/>
    <property type="match status" value="1"/>
</dbReference>
<dbReference type="InterPro" id="IPR001789">
    <property type="entry name" value="Sig_transdc_resp-reg_receiver"/>
</dbReference>
<dbReference type="PROSITE" id="PS50109">
    <property type="entry name" value="HIS_KIN"/>
    <property type="match status" value="1"/>
</dbReference>
<dbReference type="Gene3D" id="6.10.340.10">
    <property type="match status" value="1"/>
</dbReference>
<dbReference type="GO" id="GO:0016020">
    <property type="term" value="C:membrane"/>
    <property type="evidence" value="ECO:0007669"/>
    <property type="project" value="UniProtKB-SubCell"/>
</dbReference>
<feature type="modified residue" description="4-aspartylphosphate" evidence="7">
    <location>
        <position position="961"/>
    </location>
</feature>
<dbReference type="EC" id="2.7.13.3" evidence="3"/>
<dbReference type="SMART" id="SM00065">
    <property type="entry name" value="GAF"/>
    <property type="match status" value="1"/>
</dbReference>
<dbReference type="CDD" id="cd00082">
    <property type="entry name" value="HisKA"/>
    <property type="match status" value="1"/>
</dbReference>
<keyword evidence="4 7" id="KW-0597">Phosphoprotein</keyword>
<dbReference type="EMBL" id="CP001337">
    <property type="protein sequence ID" value="ACL24784.1"/>
    <property type="molecule type" value="Genomic_DNA"/>
</dbReference>
<dbReference type="SUPFAM" id="SSF158472">
    <property type="entry name" value="HAMP domain-like"/>
    <property type="match status" value="1"/>
</dbReference>
<protein>
    <recommendedName>
        <fullName evidence="3">histidine kinase</fullName>
        <ecNumber evidence="3">2.7.13.3</ecNumber>
    </recommendedName>
</protein>
<dbReference type="Gene3D" id="1.10.287.130">
    <property type="match status" value="1"/>
</dbReference>
<dbReference type="PROSITE" id="PS50885">
    <property type="entry name" value="HAMP"/>
    <property type="match status" value="1"/>
</dbReference>
<dbReference type="SMART" id="SM00448">
    <property type="entry name" value="REC"/>
    <property type="match status" value="1"/>
</dbReference>
<dbReference type="Pfam" id="PF00072">
    <property type="entry name" value="Response_reg"/>
    <property type="match status" value="1"/>
</dbReference>
<evidence type="ECO:0000259" key="11">
    <source>
        <dbReference type="PROSITE" id="PS50885"/>
    </source>
</evidence>
<keyword evidence="8" id="KW-0812">Transmembrane</keyword>
<feature type="domain" description="Histidine kinase" evidence="9">
    <location>
        <begin position="564"/>
        <end position="782"/>
    </location>
</feature>
<feature type="domain" description="HAMP" evidence="11">
    <location>
        <begin position="306"/>
        <end position="358"/>
    </location>
</feature>
<accession>B8GBF6</accession>
<dbReference type="PROSITE" id="PS50110">
    <property type="entry name" value="RESPONSE_REGULATORY"/>
    <property type="match status" value="1"/>
</dbReference>
<dbReference type="RefSeq" id="WP_015940643.1">
    <property type="nucleotide sequence ID" value="NC_011831.1"/>
</dbReference>
<organism evidence="12 13">
    <name type="scientific">Chloroflexus aggregans (strain MD-66 / DSM 9485)</name>
    <dbReference type="NCBI Taxonomy" id="326427"/>
    <lineage>
        <taxon>Bacteria</taxon>
        <taxon>Bacillati</taxon>
        <taxon>Chloroflexota</taxon>
        <taxon>Chloroflexia</taxon>
        <taxon>Chloroflexales</taxon>
        <taxon>Chloroflexineae</taxon>
        <taxon>Chloroflexaceae</taxon>
        <taxon>Chloroflexus</taxon>
    </lineage>
</organism>
<dbReference type="CDD" id="cd17574">
    <property type="entry name" value="REC_OmpR"/>
    <property type="match status" value="1"/>
</dbReference>
<keyword evidence="8" id="KW-1133">Transmembrane helix</keyword>
<dbReference type="Gene3D" id="3.30.565.10">
    <property type="entry name" value="Histidine kinase-like ATPase, C-terminal domain"/>
    <property type="match status" value="1"/>
</dbReference>
<feature type="domain" description="Response regulatory" evidence="10">
    <location>
        <begin position="912"/>
        <end position="1025"/>
    </location>
</feature>
<dbReference type="InterPro" id="IPR003018">
    <property type="entry name" value="GAF"/>
</dbReference>
<dbReference type="HOGENOM" id="CLU_011190_0_0_0"/>
<dbReference type="STRING" id="326427.Cagg_1889"/>
<sequence>MTGSVPSLHRRLFVGVISAVAGLLIVSVVGVWWQAFCYQQASEYRQQITQAREAVFRLETTFLKARQLDQQLIDIAVHNRSVDPALIVEYTEAMQVVLQAQATLKSLRTAIAEVEPWIGQIEHLFDQYHTTVGQVIAQIEQRQRADGIEPVLLHSRRALWVALAQNGDELRELSLRLALDEQAYFATLRQEYVDNVRLRLNQLRMQSSQLPADNREVVQQGIAAYEQSFLRLVDLNRELDHNGLALQHYTNDIRAAIQGLMQAITVAQQRANEQLNFAFQIGYGLSAWMIIGSVTISVVTGWFINRYLTQPLVTLTQAAQRVASGWRETTIPLVGTDEIGTLARAVYQLTATLNQTIAGLEERVAQRTAQLQATLAEKEALLTRELQRNRRDQTLVDLSLALNGQSTETAIYRCLVDTLATGQDIDDRIGIYTHDPTSGLWIPQVTHNYQHYPWLRLTTAPTLFQAQSSPLYIPDLSQHVIDTLPEAQGSAVVAVIHVDDQPHALLVIYRSTANAFRDDEITRTGIAARLVGQAITQVRLVTSLRQAKEVAETVNRDRTTFLARFDYDIRSPLHTIIIVSETLRDVLRDQPAVAEDVGKITQVGRQLLARLNVLLDSAKIEAGMLTLQSEPFALDTLLDNVVDELMPLAQRNQNRLELKRPDHLGLMVADLNRLRQVLFNPFRFIVTMTQRSMIHVHARRYVFDQREWFEVTLRNNSLTLSPEQVQALLTPFVIPPTDLCHGDACHGLALSRQLCELMGGTLAIQPLAPGGTIITIRIPIVRLDVGEDDGNIVLSPHRTPTDIVVVTVYEASLLQATLEGVGWQVQRATSLDEAISQCAEPPKALLIDLPVDRTTVETMVRAAGWEETRIVWLSAVDLGDIGVLRAIWPGDPDEVVQVLQTIIPRVQSTNMTILVIEDEAPTRLMIRRLLESDGWSVLEATHGAEGRHLWYTARPRLVILDLMLPDCDGLTMLQELRQELSTPVIVVTARLLSREELEILDKLHVMVLQKGSYRRSDLLTLTRKMASRTED</sequence>
<evidence type="ECO:0000256" key="1">
    <source>
        <dbReference type="ARBA" id="ARBA00000085"/>
    </source>
</evidence>
<dbReference type="PANTHER" id="PTHR43547:SF2">
    <property type="entry name" value="HYBRID SIGNAL TRANSDUCTION HISTIDINE KINASE C"/>
    <property type="match status" value="1"/>
</dbReference>
<dbReference type="SUPFAM" id="SSF55874">
    <property type="entry name" value="ATPase domain of HSP90 chaperone/DNA topoisomerase II/histidine kinase"/>
    <property type="match status" value="1"/>
</dbReference>
<dbReference type="Gene3D" id="3.40.50.2300">
    <property type="match status" value="1"/>
</dbReference>
<evidence type="ECO:0000256" key="3">
    <source>
        <dbReference type="ARBA" id="ARBA00012438"/>
    </source>
</evidence>
<comment type="subcellular location">
    <subcellularLocation>
        <location evidence="2">Membrane</location>
    </subcellularLocation>
</comment>
<dbReference type="eggNOG" id="COG2205">
    <property type="taxonomic scope" value="Bacteria"/>
</dbReference>
<dbReference type="InterPro" id="IPR036097">
    <property type="entry name" value="HisK_dim/P_sf"/>
</dbReference>
<comment type="catalytic activity">
    <reaction evidence="1">
        <text>ATP + protein L-histidine = ADP + protein N-phospho-L-histidine.</text>
        <dbReference type="EC" id="2.7.13.3"/>
    </reaction>
</comment>
<dbReference type="SUPFAM" id="SSF47384">
    <property type="entry name" value="Homodimeric domain of signal transducing histidine kinase"/>
    <property type="match status" value="1"/>
</dbReference>
<dbReference type="InterPro" id="IPR029016">
    <property type="entry name" value="GAF-like_dom_sf"/>
</dbReference>
<evidence type="ECO:0000259" key="9">
    <source>
        <dbReference type="PROSITE" id="PS50109"/>
    </source>
</evidence>
<dbReference type="InterPro" id="IPR003661">
    <property type="entry name" value="HisK_dim/P_dom"/>
</dbReference>
<evidence type="ECO:0000313" key="13">
    <source>
        <dbReference type="Proteomes" id="UP000002508"/>
    </source>
</evidence>
<dbReference type="CDD" id="cd06225">
    <property type="entry name" value="HAMP"/>
    <property type="match status" value="1"/>
</dbReference>
<evidence type="ECO:0000259" key="10">
    <source>
        <dbReference type="PROSITE" id="PS50110"/>
    </source>
</evidence>
<evidence type="ECO:0000256" key="2">
    <source>
        <dbReference type="ARBA" id="ARBA00004370"/>
    </source>
</evidence>
<keyword evidence="6 12" id="KW-0418">Kinase</keyword>
<proteinExistence type="predicted"/>
<dbReference type="SUPFAM" id="SSF55781">
    <property type="entry name" value="GAF domain-like"/>
    <property type="match status" value="1"/>
</dbReference>
<keyword evidence="8" id="KW-0472">Membrane</keyword>
<dbReference type="Proteomes" id="UP000002508">
    <property type="component" value="Chromosome"/>
</dbReference>
<dbReference type="Pfam" id="PF02518">
    <property type="entry name" value="HATPase_c"/>
    <property type="match status" value="1"/>
</dbReference>
<dbReference type="SMART" id="SM00304">
    <property type="entry name" value="HAMP"/>
    <property type="match status" value="1"/>
</dbReference>
<dbReference type="InterPro" id="IPR036890">
    <property type="entry name" value="HATPase_C_sf"/>
</dbReference>
<dbReference type="PANTHER" id="PTHR43547">
    <property type="entry name" value="TWO-COMPONENT HISTIDINE KINASE"/>
    <property type="match status" value="1"/>
</dbReference>
<evidence type="ECO:0000256" key="4">
    <source>
        <dbReference type="ARBA" id="ARBA00022553"/>
    </source>
</evidence>
<dbReference type="eggNOG" id="COG4192">
    <property type="taxonomic scope" value="Bacteria"/>
</dbReference>
<gene>
    <name evidence="12" type="ordered locus">Cagg_1889</name>
</gene>
<dbReference type="eggNOG" id="COG0745">
    <property type="taxonomic scope" value="Bacteria"/>
</dbReference>
<reference evidence="12" key="1">
    <citation type="submission" date="2008-12" db="EMBL/GenBank/DDBJ databases">
        <title>Complete sequence of Chloroflexus aggregans DSM 9485.</title>
        <authorList>
            <consortium name="US DOE Joint Genome Institute"/>
            <person name="Lucas S."/>
            <person name="Copeland A."/>
            <person name="Lapidus A."/>
            <person name="Glavina del Rio T."/>
            <person name="Dalin E."/>
            <person name="Tice H."/>
            <person name="Pitluck S."/>
            <person name="Foster B."/>
            <person name="Larimer F."/>
            <person name="Land M."/>
            <person name="Hauser L."/>
            <person name="Kyrpides N."/>
            <person name="Mikhailova N."/>
            <person name="Bryant D."/>
            <person name="Richardson P."/>
        </authorList>
    </citation>
    <scope>NUCLEOTIDE SEQUENCE</scope>
    <source>
        <strain evidence="12">DSM 9485</strain>
    </source>
</reference>
<dbReference type="KEGG" id="cag:Cagg_1889"/>
<evidence type="ECO:0000256" key="7">
    <source>
        <dbReference type="PROSITE-ProRule" id="PRU00169"/>
    </source>
</evidence>
<evidence type="ECO:0000256" key="5">
    <source>
        <dbReference type="ARBA" id="ARBA00022679"/>
    </source>
</evidence>
<dbReference type="GO" id="GO:0000155">
    <property type="term" value="F:phosphorelay sensor kinase activity"/>
    <property type="evidence" value="ECO:0007669"/>
    <property type="project" value="InterPro"/>
</dbReference>
<feature type="transmembrane region" description="Helical" evidence="8">
    <location>
        <begin position="12"/>
        <end position="33"/>
    </location>
</feature>
<keyword evidence="13" id="KW-1185">Reference proteome</keyword>
<evidence type="ECO:0000256" key="6">
    <source>
        <dbReference type="ARBA" id="ARBA00022777"/>
    </source>
</evidence>
<name>B8GBF6_CHLAD</name>
<dbReference type="Gene3D" id="3.30.450.40">
    <property type="match status" value="1"/>
</dbReference>
<evidence type="ECO:0000256" key="8">
    <source>
        <dbReference type="SAM" id="Phobius"/>
    </source>
</evidence>
<dbReference type="InterPro" id="IPR011006">
    <property type="entry name" value="CheY-like_superfamily"/>
</dbReference>
<dbReference type="InterPro" id="IPR003660">
    <property type="entry name" value="HAMP_dom"/>
</dbReference>
<keyword evidence="5" id="KW-0808">Transferase</keyword>
<dbReference type="AlphaFoldDB" id="B8GBF6"/>
<evidence type="ECO:0000313" key="12">
    <source>
        <dbReference type="EMBL" id="ACL24784.1"/>
    </source>
</evidence>
<dbReference type="Pfam" id="PF00672">
    <property type="entry name" value="HAMP"/>
    <property type="match status" value="1"/>
</dbReference>
<dbReference type="InterPro" id="IPR003594">
    <property type="entry name" value="HATPase_dom"/>
</dbReference>